<reference evidence="5 6" key="1">
    <citation type="submission" date="2019-02" db="EMBL/GenBank/DDBJ databases">
        <title>Deep-cultivation of Planctomycetes and their phenomic and genomic characterization uncovers novel biology.</title>
        <authorList>
            <person name="Wiegand S."/>
            <person name="Jogler M."/>
            <person name="Boedeker C."/>
            <person name="Pinto D."/>
            <person name="Vollmers J."/>
            <person name="Rivas-Marin E."/>
            <person name="Kohn T."/>
            <person name="Peeters S.H."/>
            <person name="Heuer A."/>
            <person name="Rast P."/>
            <person name="Oberbeckmann S."/>
            <person name="Bunk B."/>
            <person name="Jeske O."/>
            <person name="Meyerdierks A."/>
            <person name="Storesund J.E."/>
            <person name="Kallscheuer N."/>
            <person name="Luecker S."/>
            <person name="Lage O.M."/>
            <person name="Pohl T."/>
            <person name="Merkel B.J."/>
            <person name="Hornburger P."/>
            <person name="Mueller R.-W."/>
            <person name="Bruemmer F."/>
            <person name="Labrenz M."/>
            <person name="Spormann A.M."/>
            <person name="Op Den Camp H."/>
            <person name="Overmann J."/>
            <person name="Amann R."/>
            <person name="Jetten M.S.M."/>
            <person name="Mascher T."/>
            <person name="Medema M.H."/>
            <person name="Devos D.P."/>
            <person name="Kaster A.-K."/>
            <person name="Ovreas L."/>
            <person name="Rohde M."/>
            <person name="Galperin M.Y."/>
            <person name="Jogler C."/>
        </authorList>
    </citation>
    <scope>NUCLEOTIDE SEQUENCE [LARGE SCALE GENOMIC DNA]</scope>
    <source>
        <strain evidence="5 6">Poly41</strain>
    </source>
</reference>
<proteinExistence type="inferred from homology"/>
<dbReference type="PANTHER" id="PTHR46615">
    <property type="entry name" value="ARYLSULFATASE K"/>
    <property type="match status" value="1"/>
</dbReference>
<keyword evidence="6" id="KW-1185">Reference proteome</keyword>
<name>A0A5C6DYY1_9BACT</name>
<accession>A0A5C6DYY1</accession>
<dbReference type="InterPro" id="IPR000917">
    <property type="entry name" value="Sulfatase_N"/>
</dbReference>
<dbReference type="GO" id="GO:0015024">
    <property type="term" value="F:glucuronate-2-sulfatase activity"/>
    <property type="evidence" value="ECO:0007669"/>
    <property type="project" value="TreeGrafter"/>
</dbReference>
<organism evidence="5 6">
    <name type="scientific">Novipirellula artificiosorum</name>
    <dbReference type="NCBI Taxonomy" id="2528016"/>
    <lineage>
        <taxon>Bacteria</taxon>
        <taxon>Pseudomonadati</taxon>
        <taxon>Planctomycetota</taxon>
        <taxon>Planctomycetia</taxon>
        <taxon>Pirellulales</taxon>
        <taxon>Pirellulaceae</taxon>
        <taxon>Novipirellula</taxon>
    </lineage>
</organism>
<feature type="signal peptide" evidence="3">
    <location>
        <begin position="1"/>
        <end position="28"/>
    </location>
</feature>
<evidence type="ECO:0000256" key="1">
    <source>
        <dbReference type="ARBA" id="ARBA00008779"/>
    </source>
</evidence>
<feature type="domain" description="Sulfatase N-terminal" evidence="4">
    <location>
        <begin position="41"/>
        <end position="371"/>
    </location>
</feature>
<dbReference type="InterPro" id="IPR024607">
    <property type="entry name" value="Sulfatase_CS"/>
</dbReference>
<dbReference type="RefSeq" id="WP_197231129.1">
    <property type="nucleotide sequence ID" value="NZ_SJPV01000002.1"/>
</dbReference>
<evidence type="ECO:0000256" key="2">
    <source>
        <dbReference type="ARBA" id="ARBA00022801"/>
    </source>
</evidence>
<dbReference type="GO" id="GO:0004065">
    <property type="term" value="F:arylsulfatase activity"/>
    <property type="evidence" value="ECO:0007669"/>
    <property type="project" value="UniProtKB-EC"/>
</dbReference>
<dbReference type="Proteomes" id="UP000319143">
    <property type="component" value="Unassembled WGS sequence"/>
</dbReference>
<dbReference type="EMBL" id="SJPV01000002">
    <property type="protein sequence ID" value="TWU40621.1"/>
    <property type="molecule type" value="Genomic_DNA"/>
</dbReference>
<evidence type="ECO:0000313" key="6">
    <source>
        <dbReference type="Proteomes" id="UP000319143"/>
    </source>
</evidence>
<dbReference type="Gene3D" id="3.40.720.10">
    <property type="entry name" value="Alkaline Phosphatase, subunit A"/>
    <property type="match status" value="1"/>
</dbReference>
<keyword evidence="2 5" id="KW-0378">Hydrolase</keyword>
<gene>
    <name evidence="5" type="ORF">Poly41_14550</name>
</gene>
<comment type="similarity">
    <text evidence="1">Belongs to the sulfatase family.</text>
</comment>
<dbReference type="InterPro" id="IPR051849">
    <property type="entry name" value="GAG-degrading_sulfatase"/>
</dbReference>
<dbReference type="SUPFAM" id="SSF53649">
    <property type="entry name" value="Alkaline phosphatase-like"/>
    <property type="match status" value="1"/>
</dbReference>
<evidence type="ECO:0000256" key="3">
    <source>
        <dbReference type="SAM" id="SignalP"/>
    </source>
</evidence>
<comment type="caution">
    <text evidence="5">The sequence shown here is derived from an EMBL/GenBank/DDBJ whole genome shotgun (WGS) entry which is preliminary data.</text>
</comment>
<dbReference type="PROSITE" id="PS00149">
    <property type="entry name" value="SULFATASE_2"/>
    <property type="match status" value="1"/>
</dbReference>
<sequence precursor="true">MKPIQTCNIIQSAAVGLVAALVATTAFSRTCAAEETSVVQPNILFIITDQQYIEAMSAAGNPYVKTPAMDSLAARGMRFTKSYCTYPVCTPSRASLVTSLMPHEMGILSNNICPGIPQDIPNMGDLFRKAGYRTAWAGKWHVPAPYPGFMTGPRSGIPGFDVLKLDGPVHRSIPSTGPGMGSDPTTTKATLDFLDQPQDRPFLLVCSLLNPHDICEYPREPDNYPAPPAASKLPPLPANFEAIQNEPSLLAAVRQRQQKAKVGTRRDTEIQWREYRWAYYHLTEVVDSLISQVLKKLDQSPYADNTLIIFTSDHGEMAGSHQLRTKSYMYEEATAVPLIVCPPIKTSAAVDKQHLVSGLDILPTMCDYAGISIPESFEGVSLRPLLENTKTGRQDAWRDYLVLEINDRTEVRMVRSDRYKYIVYAKGEIREQLFDLESDPGETSNLAQNPERKEIIETHRNMLRQWIHQTKDTFVLPETSGSN</sequence>
<dbReference type="AlphaFoldDB" id="A0A5C6DYY1"/>
<dbReference type="EC" id="3.1.6.1" evidence="5"/>
<evidence type="ECO:0000313" key="5">
    <source>
        <dbReference type="EMBL" id="TWU40621.1"/>
    </source>
</evidence>
<protein>
    <submittedName>
        <fullName evidence="5">Arylsulfatase</fullName>
        <ecNumber evidence="5">3.1.6.1</ecNumber>
    </submittedName>
</protein>
<evidence type="ECO:0000259" key="4">
    <source>
        <dbReference type="Pfam" id="PF00884"/>
    </source>
</evidence>
<dbReference type="InterPro" id="IPR017850">
    <property type="entry name" value="Alkaline_phosphatase_core_sf"/>
</dbReference>
<dbReference type="Pfam" id="PF00884">
    <property type="entry name" value="Sulfatase"/>
    <property type="match status" value="1"/>
</dbReference>
<keyword evidence="3" id="KW-0732">Signal</keyword>
<dbReference type="PANTHER" id="PTHR46615:SF1">
    <property type="entry name" value="ARYLSULFATASE K"/>
    <property type="match status" value="1"/>
</dbReference>
<feature type="chain" id="PRO_5023059387" evidence="3">
    <location>
        <begin position="29"/>
        <end position="483"/>
    </location>
</feature>